<evidence type="ECO:0000256" key="2">
    <source>
        <dbReference type="ARBA" id="ARBA00012702"/>
    </source>
</evidence>
<dbReference type="Gene3D" id="1.50.10.20">
    <property type="match status" value="1"/>
</dbReference>
<dbReference type="GO" id="GO:0008270">
    <property type="term" value="F:zinc ion binding"/>
    <property type="evidence" value="ECO:0007669"/>
    <property type="project" value="UniProtKB-UniRule"/>
</dbReference>
<comment type="cofactor">
    <cofactor evidence="10">
        <name>Zn(2+)</name>
        <dbReference type="ChEBI" id="CHEBI:29105"/>
    </cofactor>
    <text evidence="10">Binds 1 zinc ion per subunit.</text>
</comment>
<gene>
    <name evidence="12" type="primary">FTB</name>
    <name evidence="12" type="ORF">CR513_34221</name>
</gene>
<dbReference type="Pfam" id="PF00432">
    <property type="entry name" value="Prenyltrans"/>
    <property type="match status" value="1"/>
</dbReference>
<dbReference type="AlphaFoldDB" id="A0A371G2A2"/>
<organism evidence="12 13">
    <name type="scientific">Mucuna pruriens</name>
    <name type="common">Velvet bean</name>
    <name type="synonym">Dolichos pruriens</name>
    <dbReference type="NCBI Taxonomy" id="157652"/>
    <lineage>
        <taxon>Eukaryota</taxon>
        <taxon>Viridiplantae</taxon>
        <taxon>Streptophyta</taxon>
        <taxon>Embryophyta</taxon>
        <taxon>Tracheophyta</taxon>
        <taxon>Spermatophyta</taxon>
        <taxon>Magnoliopsida</taxon>
        <taxon>eudicotyledons</taxon>
        <taxon>Gunneridae</taxon>
        <taxon>Pentapetalae</taxon>
        <taxon>rosids</taxon>
        <taxon>fabids</taxon>
        <taxon>Fabales</taxon>
        <taxon>Fabaceae</taxon>
        <taxon>Papilionoideae</taxon>
        <taxon>50 kb inversion clade</taxon>
        <taxon>NPAAA clade</taxon>
        <taxon>indigoferoid/millettioid clade</taxon>
        <taxon>Phaseoleae</taxon>
        <taxon>Mucuna</taxon>
    </lineage>
</organism>
<evidence type="ECO:0000259" key="11">
    <source>
        <dbReference type="Pfam" id="PF00432"/>
    </source>
</evidence>
<proteinExistence type="inferred from homology"/>
<feature type="domain" description="Prenyltransferase alpha-alpha toroid" evidence="11">
    <location>
        <begin position="54"/>
        <end position="428"/>
    </location>
</feature>
<dbReference type="STRING" id="157652.A0A371G2A2"/>
<keyword evidence="13" id="KW-1185">Reference proteome</keyword>
<dbReference type="InterPro" id="IPR001330">
    <property type="entry name" value="Prenyltrans"/>
</dbReference>
<evidence type="ECO:0000256" key="5">
    <source>
        <dbReference type="ARBA" id="ARBA00022679"/>
    </source>
</evidence>
<evidence type="ECO:0000256" key="3">
    <source>
        <dbReference type="ARBA" id="ARBA00015798"/>
    </source>
</evidence>
<dbReference type="CDD" id="cd02893">
    <property type="entry name" value="FTase"/>
    <property type="match status" value="1"/>
</dbReference>
<comment type="catalytic activity">
    <reaction evidence="9">
        <text>L-cysteinyl-[protein] + (2E,6E)-farnesyl diphosphate = S-(2E,6E)-farnesyl-L-cysteinyl-[protein] + diphosphate</text>
        <dbReference type="Rhea" id="RHEA:13345"/>
        <dbReference type="Rhea" id="RHEA-COMP:10131"/>
        <dbReference type="Rhea" id="RHEA-COMP:11535"/>
        <dbReference type="ChEBI" id="CHEBI:29950"/>
        <dbReference type="ChEBI" id="CHEBI:33019"/>
        <dbReference type="ChEBI" id="CHEBI:86019"/>
        <dbReference type="ChEBI" id="CHEBI:175763"/>
        <dbReference type="EC" id="2.5.1.58"/>
    </reaction>
</comment>
<accession>A0A371G2A2</accession>
<keyword evidence="7" id="KW-0677">Repeat</keyword>
<evidence type="ECO:0000256" key="10">
    <source>
        <dbReference type="RuleBase" id="RU365056"/>
    </source>
</evidence>
<dbReference type="Proteomes" id="UP000257109">
    <property type="component" value="Unassembled WGS sequence"/>
</dbReference>
<dbReference type="InterPro" id="IPR026872">
    <property type="entry name" value="FTB"/>
</dbReference>
<reference evidence="12" key="1">
    <citation type="submission" date="2018-05" db="EMBL/GenBank/DDBJ databases">
        <title>Draft genome of Mucuna pruriens seed.</title>
        <authorList>
            <person name="Nnadi N.E."/>
            <person name="Vos R."/>
            <person name="Hasami M.H."/>
            <person name="Devisetty U.K."/>
            <person name="Aguiy J.C."/>
        </authorList>
    </citation>
    <scope>NUCLEOTIDE SEQUENCE [LARGE SCALE GENOMIC DNA]</scope>
    <source>
        <strain evidence="12">JCA_2017</strain>
    </source>
</reference>
<evidence type="ECO:0000256" key="4">
    <source>
        <dbReference type="ARBA" id="ARBA00022602"/>
    </source>
</evidence>
<protein>
    <recommendedName>
        <fullName evidence="3 10">Protein farnesyltransferase subunit beta</fullName>
        <shortName evidence="10">FTase-beta</shortName>
        <ecNumber evidence="2 10">2.5.1.58</ecNumber>
    </recommendedName>
</protein>
<evidence type="ECO:0000256" key="8">
    <source>
        <dbReference type="ARBA" id="ARBA00022833"/>
    </source>
</evidence>
<dbReference type="GO" id="GO:0097354">
    <property type="term" value="P:prenylation"/>
    <property type="evidence" value="ECO:0007669"/>
    <property type="project" value="UniProtKB-UniRule"/>
</dbReference>
<comment type="similarity">
    <text evidence="1 10">Belongs to the protein prenyltransferase subunit beta family.</text>
</comment>
<dbReference type="GO" id="GO:0004660">
    <property type="term" value="F:protein farnesyltransferase activity"/>
    <property type="evidence" value="ECO:0007669"/>
    <property type="project" value="UniProtKB-UniRule"/>
</dbReference>
<dbReference type="InterPro" id="IPR008930">
    <property type="entry name" value="Terpenoid_cyclase/PrenylTrfase"/>
</dbReference>
<comment type="subunit">
    <text evidence="10">Heterodimer of FTA and FTB.</text>
</comment>
<dbReference type="OrthoDB" id="10261146at2759"/>
<evidence type="ECO:0000256" key="9">
    <source>
        <dbReference type="ARBA" id="ARBA00050225"/>
    </source>
</evidence>
<evidence type="ECO:0000256" key="1">
    <source>
        <dbReference type="ARBA" id="ARBA00010497"/>
    </source>
</evidence>
<evidence type="ECO:0000256" key="6">
    <source>
        <dbReference type="ARBA" id="ARBA00022723"/>
    </source>
</evidence>
<dbReference type="FunFam" id="1.50.10.20:FF:000017">
    <property type="entry name" value="Protein farnesyltransferase subunit beta"/>
    <property type="match status" value="1"/>
</dbReference>
<keyword evidence="6 10" id="KW-0479">Metal-binding</keyword>
<evidence type="ECO:0000256" key="7">
    <source>
        <dbReference type="ARBA" id="ARBA00022737"/>
    </source>
</evidence>
<dbReference type="EMBL" id="QJKJ01006974">
    <property type="protein sequence ID" value="RDX84690.1"/>
    <property type="molecule type" value="Genomic_DNA"/>
</dbReference>
<name>A0A371G2A2_MUCPR</name>
<comment type="caution">
    <text evidence="12">The sequence shown here is derived from an EMBL/GenBank/DDBJ whole genome shotgun (WGS) entry which is preliminary data.</text>
</comment>
<dbReference type="PANTHER" id="PTHR11774:SF6">
    <property type="entry name" value="PROTEIN FARNESYLTRANSFERASE SUBUNIT BETA"/>
    <property type="match status" value="1"/>
</dbReference>
<dbReference type="InterPro" id="IPR045089">
    <property type="entry name" value="PGGT1B-like"/>
</dbReference>
<dbReference type="SUPFAM" id="SSF48239">
    <property type="entry name" value="Terpenoid cyclases/Protein prenyltransferases"/>
    <property type="match status" value="1"/>
</dbReference>
<keyword evidence="4 10" id="KW-0637">Prenyltransferase</keyword>
<keyword evidence="5 10" id="KW-0808">Transferase</keyword>
<evidence type="ECO:0000313" key="12">
    <source>
        <dbReference type="EMBL" id="RDX84690.1"/>
    </source>
</evidence>
<dbReference type="GO" id="GO:0005965">
    <property type="term" value="C:protein farnesyltransferase complex"/>
    <property type="evidence" value="ECO:0007669"/>
    <property type="project" value="UniProtKB-UniRule"/>
</dbReference>
<sequence>MSEESEREMNPAAVAPPCPTVTQRDQWTVESQVFQIYQLFATIPPNAQTLMLELQRDNHIEFLTKGLRHLSSAFSVLDSNRPWLCYWIFHSIALLGETVDDELEVNAIDFLNRCQMPHIATTYAAVNTLITLGGQKSLASINRDKLYGFLRRMKQPNGGFRMHDDGEIDVRACYTAISVASVLNILDDELIQNVGDYILSCQTYEGGIAGEPGSEAHGGYTFCGLAAMILIDEVNRLDLPRLVDWVVFRQGRECGFQGRTNKLVDGCYSFWQGGAVALLQRLYSIINKQMDETSQIFTISDVSEEKGSLDGTSSHATCHGRHEGNSESCSADFKNIGYNFINESRAQEPLFHPIALQQYILLCSQEQEGGMRDKPGKRRDHYHTCYCLSGLSVCQYSWSKHPDSPPLPKLVLGPYSNLLEPIHPLFNVVLDRYREAHEFFTES</sequence>
<dbReference type="EC" id="2.5.1.58" evidence="2 10"/>
<comment type="function">
    <text evidence="10">Catalyzes the transfer of a farnesyl moiety from farnesyl diphosphate to a cysteine at the fourth position from the C-terminus of several proteins. The beta subunit is responsible for peptide-binding.</text>
</comment>
<evidence type="ECO:0000313" key="13">
    <source>
        <dbReference type="Proteomes" id="UP000257109"/>
    </source>
</evidence>
<dbReference type="PANTHER" id="PTHR11774">
    <property type="entry name" value="GERANYLGERANYL TRANSFERASE TYPE BETA SUBUNIT"/>
    <property type="match status" value="1"/>
</dbReference>
<keyword evidence="8 10" id="KW-0862">Zinc</keyword>